<dbReference type="OrthoDB" id="16041at2759"/>
<name>A0A6G5AAR8_RHIMP</name>
<dbReference type="InterPro" id="IPR038704">
    <property type="entry name" value="YEAST_sf"/>
</dbReference>
<evidence type="ECO:0000259" key="5">
    <source>
        <dbReference type="PROSITE" id="PS51037"/>
    </source>
</evidence>
<dbReference type="InterPro" id="IPR005033">
    <property type="entry name" value="YEATS"/>
</dbReference>
<reference evidence="6" key="1">
    <citation type="submission" date="2020-03" db="EMBL/GenBank/DDBJ databases">
        <title>A transcriptome and proteome of the tick Rhipicephalus microplus shaped by the genetic composition of its hosts and developmental stage.</title>
        <authorList>
            <person name="Garcia G.R."/>
            <person name="Ribeiro J.M.C."/>
            <person name="Maruyama S.R."/>
            <person name="Gardinasse L.G."/>
            <person name="Nelson K."/>
            <person name="Ferreira B.R."/>
            <person name="Andrade T.G."/>
            <person name="Santos I.K.F.M."/>
        </authorList>
    </citation>
    <scope>NUCLEOTIDE SEQUENCE</scope>
    <source>
        <strain evidence="6">NSGR</strain>
        <tissue evidence="6">Salivary glands</tissue>
    </source>
</reference>
<dbReference type="Gene3D" id="2.60.40.1970">
    <property type="entry name" value="YEATS domain"/>
    <property type="match status" value="1"/>
</dbReference>
<proteinExistence type="predicted"/>
<dbReference type="VEuPathDB" id="VectorBase:LOC119174568"/>
<dbReference type="InterPro" id="IPR055129">
    <property type="entry name" value="YEATS_dom"/>
</dbReference>
<dbReference type="GO" id="GO:0006355">
    <property type="term" value="P:regulation of DNA-templated transcription"/>
    <property type="evidence" value="ECO:0007669"/>
    <property type="project" value="InterPro"/>
</dbReference>
<evidence type="ECO:0000313" key="6">
    <source>
        <dbReference type="EMBL" id="NIE48044.1"/>
    </source>
</evidence>
<comment type="subcellular location">
    <subcellularLocation>
        <location evidence="4">Nucleus</location>
    </subcellularLocation>
</comment>
<dbReference type="GO" id="GO:0005634">
    <property type="term" value="C:nucleus"/>
    <property type="evidence" value="ECO:0007669"/>
    <property type="project" value="UniProtKB-SubCell"/>
</dbReference>
<organism evidence="6">
    <name type="scientific">Rhipicephalus microplus</name>
    <name type="common">Cattle tick</name>
    <name type="synonym">Boophilus microplus</name>
    <dbReference type="NCBI Taxonomy" id="6941"/>
    <lineage>
        <taxon>Eukaryota</taxon>
        <taxon>Metazoa</taxon>
        <taxon>Ecdysozoa</taxon>
        <taxon>Arthropoda</taxon>
        <taxon>Chelicerata</taxon>
        <taxon>Arachnida</taxon>
        <taxon>Acari</taxon>
        <taxon>Parasitiformes</taxon>
        <taxon>Ixodida</taxon>
        <taxon>Ixodoidea</taxon>
        <taxon>Ixodidae</taxon>
        <taxon>Rhipicephalinae</taxon>
        <taxon>Rhipicephalus</taxon>
        <taxon>Boophilus</taxon>
    </lineage>
</organism>
<feature type="domain" description="YEATS" evidence="5">
    <location>
        <begin position="1"/>
        <end position="54"/>
    </location>
</feature>
<keyword evidence="6" id="KW-0648">Protein biosynthesis</keyword>
<dbReference type="GO" id="GO:0003743">
    <property type="term" value="F:translation initiation factor activity"/>
    <property type="evidence" value="ECO:0007669"/>
    <property type="project" value="UniProtKB-KW"/>
</dbReference>
<evidence type="ECO:0000256" key="1">
    <source>
        <dbReference type="ARBA" id="ARBA00023015"/>
    </source>
</evidence>
<dbReference type="EMBL" id="GIKN01005771">
    <property type="protein sequence ID" value="NIE48044.1"/>
    <property type="molecule type" value="Transcribed_RNA"/>
</dbReference>
<evidence type="ECO:0000256" key="3">
    <source>
        <dbReference type="ARBA" id="ARBA00023242"/>
    </source>
</evidence>
<keyword evidence="2" id="KW-0804">Transcription</keyword>
<keyword evidence="3 4" id="KW-0539">Nucleus</keyword>
<dbReference type="PROSITE" id="PS51037">
    <property type="entry name" value="YEATS"/>
    <property type="match status" value="1"/>
</dbReference>
<protein>
    <submittedName>
        <fullName evidence="6">Putative transcription initiation factor iif auxiliary subunit</fullName>
    </submittedName>
</protein>
<keyword evidence="6" id="KW-0396">Initiation factor</keyword>
<dbReference type="PANTHER" id="PTHR47573">
    <property type="entry name" value="PROTEIN AF-9 HOMOLOG"/>
    <property type="match status" value="1"/>
</dbReference>
<keyword evidence="1" id="KW-0805">Transcription regulation</keyword>
<sequence length="119" mass="13912">MDTTERPVTLYHILKLFQSETNIMLGKKQLVTEMYDELIFSEPTVMMQQLLTSTRPLTVGPYKHEYDFEEKKEKSLHSILQAKTRFVSKWLTSKSASKWPGRLSTSTSLKLTNWSHKVM</sequence>
<accession>A0A6G5AAR8</accession>
<evidence type="ECO:0000256" key="2">
    <source>
        <dbReference type="ARBA" id="ARBA00023163"/>
    </source>
</evidence>
<dbReference type="AlphaFoldDB" id="A0A6G5AAR8"/>
<dbReference type="PANTHER" id="PTHR47573:SF1">
    <property type="entry name" value="PROTEIN AF-9 HOMOLOG"/>
    <property type="match status" value="1"/>
</dbReference>
<evidence type="ECO:0000256" key="4">
    <source>
        <dbReference type="PROSITE-ProRule" id="PRU00376"/>
    </source>
</evidence>